<dbReference type="InterPro" id="IPR016181">
    <property type="entry name" value="Acyl_CoA_acyltransferase"/>
</dbReference>
<dbReference type="SUPFAM" id="SSF55729">
    <property type="entry name" value="Acyl-CoA N-acyltransferases (Nat)"/>
    <property type="match status" value="1"/>
</dbReference>
<evidence type="ECO:0008006" key="3">
    <source>
        <dbReference type="Google" id="ProtNLM"/>
    </source>
</evidence>
<accession>A0A1F7H002</accession>
<dbReference type="EMBL" id="MFZO01000031">
    <property type="protein sequence ID" value="OGK24629.1"/>
    <property type="molecule type" value="Genomic_DNA"/>
</dbReference>
<evidence type="ECO:0000313" key="2">
    <source>
        <dbReference type="Proteomes" id="UP000177913"/>
    </source>
</evidence>
<dbReference type="AlphaFoldDB" id="A0A1F7H002"/>
<dbReference type="Proteomes" id="UP000177913">
    <property type="component" value="Unassembled WGS sequence"/>
</dbReference>
<name>A0A1F7H002_9BACT</name>
<proteinExistence type="predicted"/>
<organism evidence="1 2">
    <name type="scientific">Candidatus Roizmanbacteria bacterium RIFCSPHIGHO2_02_FULL_38_11</name>
    <dbReference type="NCBI Taxonomy" id="1802039"/>
    <lineage>
        <taxon>Bacteria</taxon>
        <taxon>Candidatus Roizmaniibacteriota</taxon>
    </lineage>
</organism>
<sequence>MKYKDERLGGSSSTVEVIHLDRYTLFKYNHRGRVGIPEGEKDYIRRVILSSARAWIKESDEKKQHTLGIASYPIVDLFDPEISRRCNWIEVRRGTKTKAIVLDYLGEHNYRYFCYGSKDAIATFVSEFPNIKHAMAEHPFDFRLVLPSWIFQEKELPSLLGQEWELKYGNAEGAIRMVNDLSIYKPFQIELPQGLEIVDVTKAHVPSVMTLLEESYPHHSFRPEAPENHKVIIDSTSGKVLALSGILGQAIPPRLPPISLTGDLVVRKGYERRGLAKAVRKATLEQIINTPPFSNGIAVADANEMSYGVNLRLGYKPIPVDSTSAHFWWCIYNRI</sequence>
<gene>
    <name evidence="1" type="ORF">A3C25_01465</name>
</gene>
<dbReference type="Gene3D" id="3.40.630.30">
    <property type="match status" value="1"/>
</dbReference>
<comment type="caution">
    <text evidence="1">The sequence shown here is derived from an EMBL/GenBank/DDBJ whole genome shotgun (WGS) entry which is preliminary data.</text>
</comment>
<evidence type="ECO:0000313" key="1">
    <source>
        <dbReference type="EMBL" id="OGK24629.1"/>
    </source>
</evidence>
<protein>
    <recommendedName>
        <fullName evidence="3">N-acetyltransferase domain-containing protein</fullName>
    </recommendedName>
</protein>
<reference evidence="1 2" key="1">
    <citation type="journal article" date="2016" name="Nat. Commun.">
        <title>Thousands of microbial genomes shed light on interconnected biogeochemical processes in an aquifer system.</title>
        <authorList>
            <person name="Anantharaman K."/>
            <person name="Brown C.T."/>
            <person name="Hug L.A."/>
            <person name="Sharon I."/>
            <person name="Castelle C.J."/>
            <person name="Probst A.J."/>
            <person name="Thomas B.C."/>
            <person name="Singh A."/>
            <person name="Wilkins M.J."/>
            <person name="Karaoz U."/>
            <person name="Brodie E.L."/>
            <person name="Williams K.H."/>
            <person name="Hubbard S.S."/>
            <person name="Banfield J.F."/>
        </authorList>
    </citation>
    <scope>NUCLEOTIDE SEQUENCE [LARGE SCALE GENOMIC DNA]</scope>
</reference>